<dbReference type="SUPFAM" id="SSF103473">
    <property type="entry name" value="MFS general substrate transporter"/>
    <property type="match status" value="1"/>
</dbReference>
<feature type="transmembrane region" description="Helical" evidence="6">
    <location>
        <begin position="261"/>
        <end position="280"/>
    </location>
</feature>
<comment type="caution">
    <text evidence="8">The sequence shown here is derived from an EMBL/GenBank/DDBJ whole genome shotgun (WGS) entry which is preliminary data.</text>
</comment>
<name>A0A4R0HAQ4_9ACTN</name>
<feature type="transmembrane region" description="Helical" evidence="6">
    <location>
        <begin position="316"/>
        <end position="340"/>
    </location>
</feature>
<gene>
    <name evidence="8" type="ORF">E0H45_14560</name>
</gene>
<dbReference type="GO" id="GO:0005886">
    <property type="term" value="C:plasma membrane"/>
    <property type="evidence" value="ECO:0007669"/>
    <property type="project" value="UniProtKB-SubCell"/>
</dbReference>
<keyword evidence="9" id="KW-1185">Reference proteome</keyword>
<organism evidence="8 9">
    <name type="scientific">Kribbella soli</name>
    <dbReference type="NCBI Taxonomy" id="1124743"/>
    <lineage>
        <taxon>Bacteria</taxon>
        <taxon>Bacillati</taxon>
        <taxon>Actinomycetota</taxon>
        <taxon>Actinomycetes</taxon>
        <taxon>Propionibacteriales</taxon>
        <taxon>Kribbellaceae</taxon>
        <taxon>Kribbella</taxon>
    </lineage>
</organism>
<feature type="transmembrane region" description="Helical" evidence="6">
    <location>
        <begin position="352"/>
        <end position="377"/>
    </location>
</feature>
<feature type="transmembrane region" description="Helical" evidence="6">
    <location>
        <begin position="147"/>
        <end position="167"/>
    </location>
</feature>
<dbReference type="Proteomes" id="UP000292346">
    <property type="component" value="Unassembled WGS sequence"/>
</dbReference>
<feature type="transmembrane region" description="Helical" evidence="6">
    <location>
        <begin position="22"/>
        <end position="41"/>
    </location>
</feature>
<proteinExistence type="predicted"/>
<evidence type="ECO:0000259" key="7">
    <source>
        <dbReference type="PROSITE" id="PS50850"/>
    </source>
</evidence>
<sequence>MSAPATTTGLAGSGRGGLRREVIAALAITTTASYGVLYYAFSALLEPMRNDLHISPTAATGALTLASLISAVLAVPVGRLLDARGGHGVMSLGSVIASVAVLAWSQAENTIELYAAFVAIGIGSAMVLYPPAFAVVVAVTEPRRRTAALLAITLVAGFASSIFIPLTGQLVHALGWRRALLVLAAVLAVTTIPLHFLALRGTRPDNTRRATHEPHTSPARVLRDTGFWLLAVVFVLHSVALAIIGVHLVTYLTKLGHSPTTAATLAGLLGLLSVTGRITVSVLRRWLPMTSISAAVITLQGIALAILPAAGHSTAGAAGCLIAFGPGFGVASIAKPAILLDRYGDQGYATIAGLLGTPTTLAFAVAPLGAAALVTAIGYTPLILSAATACTLAGLTLAAIHFLPTRFTPVSPRRSRSCEP</sequence>
<evidence type="ECO:0000256" key="1">
    <source>
        <dbReference type="ARBA" id="ARBA00004651"/>
    </source>
</evidence>
<evidence type="ECO:0000313" key="9">
    <source>
        <dbReference type="Proteomes" id="UP000292346"/>
    </source>
</evidence>
<feature type="transmembrane region" description="Helical" evidence="6">
    <location>
        <begin position="179"/>
        <end position="199"/>
    </location>
</feature>
<evidence type="ECO:0000313" key="8">
    <source>
        <dbReference type="EMBL" id="TCC07233.1"/>
    </source>
</evidence>
<evidence type="ECO:0000256" key="6">
    <source>
        <dbReference type="SAM" id="Phobius"/>
    </source>
</evidence>
<feature type="transmembrane region" description="Helical" evidence="6">
    <location>
        <begin position="383"/>
        <end position="404"/>
    </location>
</feature>
<keyword evidence="5 6" id="KW-0472">Membrane</keyword>
<accession>A0A4R0HAQ4</accession>
<dbReference type="PANTHER" id="PTHR43385">
    <property type="entry name" value="RIBOFLAVIN TRANSPORTER RIBJ"/>
    <property type="match status" value="1"/>
</dbReference>
<feature type="transmembrane region" description="Helical" evidence="6">
    <location>
        <begin position="227"/>
        <end position="249"/>
    </location>
</feature>
<dbReference type="AlphaFoldDB" id="A0A4R0HAQ4"/>
<dbReference type="InterPro" id="IPR036259">
    <property type="entry name" value="MFS_trans_sf"/>
</dbReference>
<feature type="transmembrane region" description="Helical" evidence="6">
    <location>
        <begin position="292"/>
        <end position="310"/>
    </location>
</feature>
<dbReference type="EMBL" id="SJJZ01000002">
    <property type="protein sequence ID" value="TCC07233.1"/>
    <property type="molecule type" value="Genomic_DNA"/>
</dbReference>
<evidence type="ECO:0000256" key="5">
    <source>
        <dbReference type="ARBA" id="ARBA00023136"/>
    </source>
</evidence>
<dbReference type="InterPro" id="IPR052983">
    <property type="entry name" value="MFS_Riboflavin_Transporter"/>
</dbReference>
<dbReference type="InterPro" id="IPR011701">
    <property type="entry name" value="MFS"/>
</dbReference>
<dbReference type="OrthoDB" id="7200137at2"/>
<feature type="domain" description="Major facilitator superfamily (MFS) profile" evidence="7">
    <location>
        <begin position="21"/>
        <end position="406"/>
    </location>
</feature>
<dbReference type="InterPro" id="IPR020846">
    <property type="entry name" value="MFS_dom"/>
</dbReference>
<comment type="subcellular location">
    <subcellularLocation>
        <location evidence="1">Cell membrane</location>
        <topology evidence="1">Multi-pass membrane protein</topology>
    </subcellularLocation>
</comment>
<feature type="transmembrane region" description="Helical" evidence="6">
    <location>
        <begin position="113"/>
        <end position="140"/>
    </location>
</feature>
<dbReference type="Pfam" id="PF07690">
    <property type="entry name" value="MFS_1"/>
    <property type="match status" value="1"/>
</dbReference>
<feature type="transmembrane region" description="Helical" evidence="6">
    <location>
        <begin position="89"/>
        <end position="107"/>
    </location>
</feature>
<feature type="transmembrane region" description="Helical" evidence="6">
    <location>
        <begin position="53"/>
        <end position="77"/>
    </location>
</feature>
<keyword evidence="4 6" id="KW-1133">Transmembrane helix</keyword>
<protein>
    <submittedName>
        <fullName evidence="8">MFS transporter</fullName>
    </submittedName>
</protein>
<evidence type="ECO:0000256" key="2">
    <source>
        <dbReference type="ARBA" id="ARBA00022448"/>
    </source>
</evidence>
<evidence type="ECO:0000256" key="4">
    <source>
        <dbReference type="ARBA" id="ARBA00022989"/>
    </source>
</evidence>
<reference evidence="8 9" key="1">
    <citation type="submission" date="2019-02" db="EMBL/GenBank/DDBJ databases">
        <title>Kribbella capetownensis sp. nov. and Kribbella speibonae sp. nov., isolated from soil.</title>
        <authorList>
            <person name="Curtis S.M."/>
            <person name="Norton I."/>
            <person name="Everest G.J."/>
            <person name="Meyers P.R."/>
        </authorList>
    </citation>
    <scope>NUCLEOTIDE SEQUENCE [LARGE SCALE GENOMIC DNA]</scope>
    <source>
        <strain evidence="8 9">KCTC 29219</strain>
    </source>
</reference>
<evidence type="ECO:0000256" key="3">
    <source>
        <dbReference type="ARBA" id="ARBA00022692"/>
    </source>
</evidence>
<keyword evidence="2" id="KW-0813">Transport</keyword>
<dbReference type="PANTHER" id="PTHR43385:SF1">
    <property type="entry name" value="RIBOFLAVIN TRANSPORTER RIBJ"/>
    <property type="match status" value="1"/>
</dbReference>
<dbReference type="GO" id="GO:0022857">
    <property type="term" value="F:transmembrane transporter activity"/>
    <property type="evidence" value="ECO:0007669"/>
    <property type="project" value="InterPro"/>
</dbReference>
<dbReference type="PROSITE" id="PS50850">
    <property type="entry name" value="MFS"/>
    <property type="match status" value="1"/>
</dbReference>
<dbReference type="Gene3D" id="1.20.1250.20">
    <property type="entry name" value="MFS general substrate transporter like domains"/>
    <property type="match status" value="1"/>
</dbReference>
<keyword evidence="3 6" id="KW-0812">Transmembrane</keyword>